<name>A0A0K0FFL6_STRVS</name>
<sequence>MGACSKPKTFIIDISYSRKNEHNAYTLSRPQKDHLREITLTTQSRKSLRNILQDNNNIVKIDLMATFHNKIVDKYVSLYPEVNNYHANCFSLWWSTVKDLNSYCFVQFPLIPRVLRKHKRDNCPLFLVVPECDNEEEGDIGSLHTINNRQTLSAECIKLITHSLTPGTQKIYAHHFKKWISFCQTSNINPLCESAGILIDYLAHLQHNRKLQH</sequence>
<dbReference type="SUPFAM" id="SSF47823">
    <property type="entry name" value="lambda integrase-like, N-terminal domain"/>
    <property type="match status" value="1"/>
</dbReference>
<evidence type="ECO:0000313" key="3">
    <source>
        <dbReference type="WBParaSite" id="SVE_0765900.1"/>
    </source>
</evidence>
<protein>
    <submittedName>
        <fullName evidence="3">DDE-1 domain-containing protein</fullName>
    </submittedName>
</protein>
<dbReference type="Proteomes" id="UP000035680">
    <property type="component" value="Unassembled WGS sequence"/>
</dbReference>
<keyword evidence="2" id="KW-1185">Reference proteome</keyword>
<dbReference type="WBParaSite" id="SVE_0765900.1">
    <property type="protein sequence ID" value="SVE_0765900.1"/>
    <property type="gene ID" value="SVE_0765900"/>
</dbReference>
<evidence type="ECO:0000256" key="1">
    <source>
        <dbReference type="ARBA" id="ARBA00023125"/>
    </source>
</evidence>
<evidence type="ECO:0000313" key="2">
    <source>
        <dbReference type="Proteomes" id="UP000035680"/>
    </source>
</evidence>
<dbReference type="AlphaFoldDB" id="A0A0K0FFL6"/>
<organism evidence="2 3">
    <name type="scientific">Strongyloides venezuelensis</name>
    <name type="common">Threadworm</name>
    <dbReference type="NCBI Taxonomy" id="75913"/>
    <lineage>
        <taxon>Eukaryota</taxon>
        <taxon>Metazoa</taxon>
        <taxon>Ecdysozoa</taxon>
        <taxon>Nematoda</taxon>
        <taxon>Chromadorea</taxon>
        <taxon>Rhabditida</taxon>
        <taxon>Tylenchina</taxon>
        <taxon>Panagrolaimomorpha</taxon>
        <taxon>Strongyloidoidea</taxon>
        <taxon>Strongyloididae</taxon>
        <taxon>Strongyloides</taxon>
    </lineage>
</organism>
<proteinExistence type="predicted"/>
<reference evidence="3" key="2">
    <citation type="submission" date="2015-08" db="UniProtKB">
        <authorList>
            <consortium name="WormBaseParasite"/>
        </authorList>
    </citation>
    <scope>IDENTIFICATION</scope>
</reference>
<dbReference type="Gene3D" id="1.10.150.130">
    <property type="match status" value="1"/>
</dbReference>
<reference evidence="2" key="1">
    <citation type="submission" date="2014-07" db="EMBL/GenBank/DDBJ databases">
        <authorList>
            <person name="Martin A.A"/>
            <person name="De Silva N."/>
        </authorList>
    </citation>
    <scope>NUCLEOTIDE SEQUENCE</scope>
</reference>
<accession>A0A0K0FFL6</accession>
<keyword evidence="1" id="KW-0238">DNA-binding</keyword>
<dbReference type="InterPro" id="IPR010998">
    <property type="entry name" value="Integrase_recombinase_N"/>
</dbReference>
<dbReference type="GO" id="GO:0003677">
    <property type="term" value="F:DNA binding"/>
    <property type="evidence" value="ECO:0007669"/>
    <property type="project" value="UniProtKB-KW"/>
</dbReference>